<dbReference type="InterPro" id="IPR013783">
    <property type="entry name" value="Ig-like_fold"/>
</dbReference>
<sequence>LNFMLNFFQACEFIFARSQQRPDSQPHLVVRRQFHVHVENTEVYLGNSALIKCAIPDYVRPYVKVSSWHRGEEILLPDLSDVEQFKQYQPNIQTTNFFDTSYNFVKSPKSYDNPATFNFNNFCAVRLFIHCAKCKPFRMNCNTPTPLAFLFVITFNFFVNFRLFTV</sequence>
<evidence type="ECO:0008006" key="3">
    <source>
        <dbReference type="Google" id="ProtNLM"/>
    </source>
</evidence>
<keyword evidence="1" id="KW-0472">Membrane</keyword>
<evidence type="ECO:0000313" key="2">
    <source>
        <dbReference type="EMBL" id="JAI48488.1"/>
    </source>
</evidence>
<name>A0A0K8WBB6_BACLA</name>
<gene>
    <name evidence="2" type="ORF">c0_g3_i18</name>
</gene>
<reference evidence="2" key="1">
    <citation type="submission" date="2015-06" db="EMBL/GenBank/DDBJ databases">
        <authorList>
            <person name="Hoefler B.C."/>
            <person name="Straight P.D."/>
        </authorList>
    </citation>
    <scope>NUCLEOTIDE SEQUENCE</scope>
</reference>
<keyword evidence="1" id="KW-0812">Transmembrane</keyword>
<dbReference type="Gene3D" id="2.60.40.10">
    <property type="entry name" value="Immunoglobulins"/>
    <property type="match status" value="1"/>
</dbReference>
<feature type="transmembrane region" description="Helical" evidence="1">
    <location>
        <begin position="147"/>
        <end position="165"/>
    </location>
</feature>
<feature type="non-terminal residue" evidence="2">
    <location>
        <position position="166"/>
    </location>
</feature>
<feature type="non-terminal residue" evidence="2">
    <location>
        <position position="1"/>
    </location>
</feature>
<protein>
    <recommendedName>
        <fullName evidence="3">Ig-like domain-containing protein</fullName>
    </recommendedName>
</protein>
<organism evidence="2">
    <name type="scientific">Bactrocera latifrons</name>
    <name type="common">Malaysian fruit fly</name>
    <name type="synonym">Chaetodacus latifrons</name>
    <dbReference type="NCBI Taxonomy" id="174628"/>
    <lineage>
        <taxon>Eukaryota</taxon>
        <taxon>Metazoa</taxon>
        <taxon>Ecdysozoa</taxon>
        <taxon>Arthropoda</taxon>
        <taxon>Hexapoda</taxon>
        <taxon>Insecta</taxon>
        <taxon>Pterygota</taxon>
        <taxon>Neoptera</taxon>
        <taxon>Endopterygota</taxon>
        <taxon>Diptera</taxon>
        <taxon>Brachycera</taxon>
        <taxon>Muscomorpha</taxon>
        <taxon>Tephritoidea</taxon>
        <taxon>Tephritidae</taxon>
        <taxon>Bactrocera</taxon>
        <taxon>Bactrocera</taxon>
    </lineage>
</organism>
<dbReference type="EMBL" id="GDHF01003826">
    <property type="protein sequence ID" value="JAI48488.1"/>
    <property type="molecule type" value="Transcribed_RNA"/>
</dbReference>
<proteinExistence type="predicted"/>
<dbReference type="AlphaFoldDB" id="A0A0K8WBB6"/>
<accession>A0A0K8WBB6</accession>
<evidence type="ECO:0000256" key="1">
    <source>
        <dbReference type="SAM" id="Phobius"/>
    </source>
</evidence>
<keyword evidence="1" id="KW-1133">Transmembrane helix</keyword>